<organism evidence="2">
    <name type="scientific">marine metagenome</name>
    <dbReference type="NCBI Taxonomy" id="408172"/>
    <lineage>
        <taxon>unclassified sequences</taxon>
        <taxon>metagenomes</taxon>
        <taxon>ecological metagenomes</taxon>
    </lineage>
</organism>
<name>A0A382HWI1_9ZZZZ</name>
<dbReference type="EMBL" id="UINC01063744">
    <property type="protein sequence ID" value="SVB91696.1"/>
    <property type="molecule type" value="Genomic_DNA"/>
</dbReference>
<dbReference type="AlphaFoldDB" id="A0A382HWI1"/>
<sequence>VARRSGDGLGDHPGPPIKDCVSEITSLPHNRAEGRPLESPGLLVDGGDK</sequence>
<evidence type="ECO:0000313" key="2">
    <source>
        <dbReference type="EMBL" id="SVB91696.1"/>
    </source>
</evidence>
<reference evidence="2" key="1">
    <citation type="submission" date="2018-05" db="EMBL/GenBank/DDBJ databases">
        <authorList>
            <person name="Lanie J.A."/>
            <person name="Ng W.-L."/>
            <person name="Kazmierczak K.M."/>
            <person name="Andrzejewski T.M."/>
            <person name="Davidsen T.M."/>
            <person name="Wayne K.J."/>
            <person name="Tettelin H."/>
            <person name="Glass J.I."/>
            <person name="Rusch D."/>
            <person name="Podicherti R."/>
            <person name="Tsui H.-C.T."/>
            <person name="Winkler M.E."/>
        </authorList>
    </citation>
    <scope>NUCLEOTIDE SEQUENCE</scope>
</reference>
<evidence type="ECO:0000256" key="1">
    <source>
        <dbReference type="SAM" id="MobiDB-lite"/>
    </source>
</evidence>
<proteinExistence type="predicted"/>
<accession>A0A382HWI1</accession>
<feature type="non-terminal residue" evidence="2">
    <location>
        <position position="1"/>
    </location>
</feature>
<gene>
    <name evidence="2" type="ORF">METZ01_LOCUS244550</name>
</gene>
<feature type="compositionally biased region" description="Basic and acidic residues" evidence="1">
    <location>
        <begin position="1"/>
        <end position="10"/>
    </location>
</feature>
<protein>
    <submittedName>
        <fullName evidence="2">Uncharacterized protein</fullName>
    </submittedName>
</protein>
<feature type="region of interest" description="Disordered" evidence="1">
    <location>
        <begin position="1"/>
        <end position="49"/>
    </location>
</feature>